<name>A0ABW0FGL8_9MICO</name>
<gene>
    <name evidence="7" type="ORF">ACFPK8_08200</name>
</gene>
<feature type="compositionally biased region" description="Basic and acidic residues" evidence="5">
    <location>
        <begin position="75"/>
        <end position="87"/>
    </location>
</feature>
<dbReference type="Proteomes" id="UP001595937">
    <property type="component" value="Unassembled WGS sequence"/>
</dbReference>
<dbReference type="GeneID" id="303298157"/>
<accession>A0ABW0FGL8</accession>
<keyword evidence="8" id="KW-1185">Reference proteome</keyword>
<evidence type="ECO:0000313" key="8">
    <source>
        <dbReference type="Proteomes" id="UP001595937"/>
    </source>
</evidence>
<dbReference type="InterPro" id="IPR000962">
    <property type="entry name" value="Znf_DskA_TraR"/>
</dbReference>
<dbReference type="Gene3D" id="1.20.120.910">
    <property type="entry name" value="DksA, coiled-coil domain"/>
    <property type="match status" value="1"/>
</dbReference>
<evidence type="ECO:0000256" key="3">
    <source>
        <dbReference type="ARBA" id="ARBA00022833"/>
    </source>
</evidence>
<sequence length="162" mass="17277">MTPLHRSTCPGASGSADTGRTDRANPDGRESGVGLSEHTVSMEDPSQKSDATRGRAAQLASRRREVQAQLDEVERELAALRRTREGASDDDEHDPDGVPLSEQWSRLEGLRLARTEALAGIDEAEGRLGRGEDGSCRRCGAPIAPARLAARPEATTCIDCAS</sequence>
<dbReference type="PANTHER" id="PTHR33823">
    <property type="entry name" value="RNA POLYMERASE-BINDING TRANSCRIPTION FACTOR DKSA-RELATED"/>
    <property type="match status" value="1"/>
</dbReference>
<dbReference type="RefSeq" id="WP_343925112.1">
    <property type="nucleotide sequence ID" value="NZ_BAAAIR010000044.1"/>
</dbReference>
<keyword evidence="1" id="KW-0479">Metal-binding</keyword>
<organism evidence="7 8">
    <name type="scientific">Brachybacterium tyrofermentans</name>
    <dbReference type="NCBI Taxonomy" id="47848"/>
    <lineage>
        <taxon>Bacteria</taxon>
        <taxon>Bacillati</taxon>
        <taxon>Actinomycetota</taxon>
        <taxon>Actinomycetes</taxon>
        <taxon>Micrococcales</taxon>
        <taxon>Dermabacteraceae</taxon>
        <taxon>Brachybacterium</taxon>
    </lineage>
</organism>
<dbReference type="EMBL" id="JBHSLN010000021">
    <property type="protein sequence ID" value="MFC5297490.1"/>
    <property type="molecule type" value="Genomic_DNA"/>
</dbReference>
<evidence type="ECO:0000259" key="6">
    <source>
        <dbReference type="Pfam" id="PF01258"/>
    </source>
</evidence>
<feature type="compositionally biased region" description="Basic and acidic residues" evidence="5">
    <location>
        <begin position="19"/>
        <end position="30"/>
    </location>
</feature>
<evidence type="ECO:0000256" key="5">
    <source>
        <dbReference type="SAM" id="MobiDB-lite"/>
    </source>
</evidence>
<evidence type="ECO:0000256" key="4">
    <source>
        <dbReference type="PROSITE-ProRule" id="PRU00510"/>
    </source>
</evidence>
<comment type="caution">
    <text evidence="7">The sequence shown here is derived from an EMBL/GenBank/DDBJ whole genome shotgun (WGS) entry which is preliminary data.</text>
</comment>
<feature type="domain" description="Zinc finger DksA/TraR C4-type" evidence="6">
    <location>
        <begin position="134"/>
        <end position="161"/>
    </location>
</feature>
<dbReference type="Pfam" id="PF01258">
    <property type="entry name" value="zf-dskA_traR"/>
    <property type="match status" value="1"/>
</dbReference>
<dbReference type="PROSITE" id="PS51128">
    <property type="entry name" value="ZF_DKSA_2"/>
    <property type="match status" value="1"/>
</dbReference>
<keyword evidence="3" id="KW-0862">Zinc</keyword>
<dbReference type="SUPFAM" id="SSF57716">
    <property type="entry name" value="Glucocorticoid receptor-like (DNA-binding domain)"/>
    <property type="match status" value="1"/>
</dbReference>
<protein>
    <submittedName>
        <fullName evidence="7">TraR/DksA family transcriptional regulator</fullName>
    </submittedName>
</protein>
<evidence type="ECO:0000313" key="7">
    <source>
        <dbReference type="EMBL" id="MFC5297490.1"/>
    </source>
</evidence>
<proteinExistence type="predicted"/>
<keyword evidence="2" id="KW-0863">Zinc-finger</keyword>
<evidence type="ECO:0000256" key="1">
    <source>
        <dbReference type="ARBA" id="ARBA00022723"/>
    </source>
</evidence>
<evidence type="ECO:0000256" key="2">
    <source>
        <dbReference type="ARBA" id="ARBA00022771"/>
    </source>
</evidence>
<feature type="region of interest" description="Disordered" evidence="5">
    <location>
        <begin position="1"/>
        <end position="102"/>
    </location>
</feature>
<reference evidence="8" key="1">
    <citation type="journal article" date="2019" name="Int. J. Syst. Evol. Microbiol.">
        <title>The Global Catalogue of Microorganisms (GCM) 10K type strain sequencing project: providing services to taxonomists for standard genome sequencing and annotation.</title>
        <authorList>
            <consortium name="The Broad Institute Genomics Platform"/>
            <consortium name="The Broad Institute Genome Sequencing Center for Infectious Disease"/>
            <person name="Wu L."/>
            <person name="Ma J."/>
        </authorList>
    </citation>
    <scope>NUCLEOTIDE SEQUENCE [LARGE SCALE GENOMIC DNA]</scope>
    <source>
        <strain evidence="8">CGMCC 1.16455</strain>
    </source>
</reference>
<feature type="zinc finger region" description="dksA C4-type" evidence="4">
    <location>
        <begin position="136"/>
        <end position="160"/>
    </location>
</feature>